<evidence type="ECO:0000256" key="3">
    <source>
        <dbReference type="ARBA" id="ARBA00012418"/>
    </source>
</evidence>
<evidence type="ECO:0000256" key="8">
    <source>
        <dbReference type="ARBA" id="ARBA00023163"/>
    </source>
</evidence>
<keyword evidence="4 10" id="KW-0240">DNA-directed RNA polymerase</keyword>
<feature type="region of interest" description="Disordered" evidence="11">
    <location>
        <begin position="1229"/>
        <end position="1248"/>
    </location>
</feature>
<dbReference type="PROSITE" id="PS00900">
    <property type="entry name" value="RNA_POL_PHAGE_1"/>
    <property type="match status" value="1"/>
</dbReference>
<dbReference type="Gene3D" id="1.10.1320.10">
    <property type="entry name" value="DNA-directed RNA polymerase, N-terminal domain"/>
    <property type="match status" value="1"/>
</dbReference>
<protein>
    <recommendedName>
        <fullName evidence="3 10">DNA-directed RNA polymerase</fullName>
        <ecNumber evidence="3 10">2.7.7.6</ecNumber>
    </recommendedName>
</protein>
<keyword evidence="8 10" id="KW-0804">Transcription</keyword>
<keyword evidence="6 10" id="KW-0548">Nucleotidyltransferase</keyword>
<evidence type="ECO:0000256" key="4">
    <source>
        <dbReference type="ARBA" id="ARBA00022478"/>
    </source>
</evidence>
<dbReference type="Pfam" id="PF00940">
    <property type="entry name" value="RNA_pol"/>
    <property type="match status" value="1"/>
</dbReference>
<dbReference type="InterPro" id="IPR043502">
    <property type="entry name" value="DNA/RNA_pol_sf"/>
</dbReference>
<evidence type="ECO:0000259" key="12">
    <source>
        <dbReference type="SMART" id="SM01311"/>
    </source>
</evidence>
<evidence type="ECO:0000256" key="5">
    <source>
        <dbReference type="ARBA" id="ARBA00022679"/>
    </source>
</evidence>
<dbReference type="GeneID" id="54571327"/>
<feature type="region of interest" description="Disordered" evidence="11">
    <location>
        <begin position="174"/>
        <end position="193"/>
    </location>
</feature>
<dbReference type="InterPro" id="IPR046950">
    <property type="entry name" value="DNA-dir_Rpol_C_phage-type"/>
</dbReference>
<gene>
    <name evidence="13" type="ORF">M409DRAFT_68939</name>
</gene>
<sequence>MLNTTTVAPDTLIKVLPGMTGTSKELLQHLYTSLAVGRRDRAAAIAQRMAEQCGPDSPEASHAHAAYLEDLFKTLATHGRDSPLSNMALREMQRWFEVEVRGKGVQPNEKMLVIMMRAAIRSLEGSRRDRSIRRYVDLSRGLGDDAMDEVLFSEEYDDNEFAILGRATQQVDADVEAEQQDAAPEPAKEEVKSRAHVRRTDLVDMDTIPEVRSTEQKGVGLAGIKRAMNTFTDIAPAPADASPETHRQVAYERQRRLEETSVDIAVDRWRKADEDLKKIGIHTAMQSRPVSALMWQWYQTLLPALERELEEVKKALSTPSRFENDRHIYGPYLELLPLPKVAANTILFTTSRMAAGKDSATNKYDQEVKLGNLTVGLASAIESECHTEASVKQQGKKRRARGGSMSRLRKKTLRALKNEETSEQTTKKSKSKKQHNLEVLASLEWPTNTKVKLGAMLISKLIETAQLPVTREHPRTKQKVTQLQPAFLHRVKYQRGKKIGLIVPNPALIDKMQSEPVGSLLAKRMPMVVEPQPWTGWSEGGYLHYPNPILRLPVGDRSGKDYFMAADDKKELETVYKGLTALGQVPWKVNSDVFKVQLEAWNSGDEVANFAPLHPDMPLPPEPQDPSDANARRRWLMEVRELENKKSGLHSKRCFQNFQLEIARTVVNETLYFPHNMDFRGRAYPIPPYLNHMGADNVRGLLVFADGKELGEDGLRWLKIHLATVAGHDKASMEERIEFTMSHLDDIYDSVRNPLDGRRWWLEAEDAWQTLAACYELTNALDSPDPTKFVSHLPVQQDGTCNGLQHYAALGGDKVGAAQVNLEPGDRPADVYTAVAEAVKTEVEKDASEGNAIAQKLHGRLTRKCVKQPVMTNVYGVTFYGARQQVAKQLEVLFPEVNRHDVVNYGNMSHYIATKIFKSLGTMFAGAQAIQDWLGVCADRISTCLTPEQIKQLMTEKKTAPKRGQRGSKTDAGAATTPAKPITNLEAHRMKLAKPLFKSTVVWTTPLRLPVVQPYRTAKARTVVTSMQNLSLHEPQVWDPVSKRKQLQAFPPNFIHSLDATHMLLSALKCSENGMTFASIHDSFWTHACDVNRMSEVLRDAFVAMHSEDIIGRLREEFQMRYKGCMYMASVAATSKVGKEVAQLRKQMKNSKDGMTEIALEAERMRLLNSEDPEERAKGEAMVTPGSIVASEADEGAFEAPMEMAGQRLGDIPGGAATEVEATNTDADESFHASVTEPNEDAADADKDEFDDAEPAEALEAAEEVVAAEQTTKTAKAKKGRNQRKVFVWLPLTFPEVPKKGDFDVRRLRESRYFFH</sequence>
<dbReference type="InterPro" id="IPR037159">
    <property type="entry name" value="RNA_POL_N_sf"/>
</dbReference>
<dbReference type="GO" id="GO:0001018">
    <property type="term" value="F:mitochondrial promoter sequence-specific DNA binding"/>
    <property type="evidence" value="ECO:0007669"/>
    <property type="project" value="TreeGrafter"/>
</dbReference>
<keyword evidence="7" id="KW-0809">Transit peptide</keyword>
<evidence type="ECO:0000256" key="10">
    <source>
        <dbReference type="RuleBase" id="RU003805"/>
    </source>
</evidence>
<evidence type="ECO:0000256" key="9">
    <source>
        <dbReference type="ARBA" id="ARBA00048552"/>
    </source>
</evidence>
<accession>A0A6A6C8P8</accession>
<organism evidence="13 14">
    <name type="scientific">Zasmidium cellare ATCC 36951</name>
    <dbReference type="NCBI Taxonomy" id="1080233"/>
    <lineage>
        <taxon>Eukaryota</taxon>
        <taxon>Fungi</taxon>
        <taxon>Dikarya</taxon>
        <taxon>Ascomycota</taxon>
        <taxon>Pezizomycotina</taxon>
        <taxon>Dothideomycetes</taxon>
        <taxon>Dothideomycetidae</taxon>
        <taxon>Mycosphaerellales</taxon>
        <taxon>Mycosphaerellaceae</taxon>
        <taxon>Zasmidium</taxon>
    </lineage>
</organism>
<dbReference type="PANTHER" id="PTHR10102:SF0">
    <property type="entry name" value="DNA-DIRECTED RNA POLYMERASE, MITOCHONDRIAL"/>
    <property type="match status" value="1"/>
</dbReference>
<dbReference type="RefSeq" id="XP_033663517.1">
    <property type="nucleotide sequence ID" value="XM_033818055.1"/>
</dbReference>
<feature type="domain" description="DNA-directed RNA polymerase N-terminal" evidence="12">
    <location>
        <begin position="252"/>
        <end position="584"/>
    </location>
</feature>
<dbReference type="GO" id="GO:0006390">
    <property type="term" value="P:mitochondrial transcription"/>
    <property type="evidence" value="ECO:0007669"/>
    <property type="project" value="TreeGrafter"/>
</dbReference>
<evidence type="ECO:0000256" key="2">
    <source>
        <dbReference type="ARBA" id="ARBA00009493"/>
    </source>
</evidence>
<dbReference type="FunFam" id="1.10.287.280:FF:000001">
    <property type="entry name" value="DNA-directed RNA polymerase"/>
    <property type="match status" value="1"/>
</dbReference>
<keyword evidence="5 10" id="KW-0808">Transferase</keyword>
<feature type="region of interest" description="Disordered" evidence="11">
    <location>
        <begin position="955"/>
        <end position="977"/>
    </location>
</feature>
<feature type="region of interest" description="Disordered" evidence="11">
    <location>
        <begin position="388"/>
        <end position="434"/>
    </location>
</feature>
<evidence type="ECO:0000313" key="14">
    <source>
        <dbReference type="Proteomes" id="UP000799537"/>
    </source>
</evidence>
<dbReference type="InterPro" id="IPR029262">
    <property type="entry name" value="RPOL_N"/>
</dbReference>
<dbReference type="GO" id="GO:0003899">
    <property type="term" value="F:DNA-directed RNA polymerase activity"/>
    <property type="evidence" value="ECO:0007669"/>
    <property type="project" value="UniProtKB-EC"/>
</dbReference>
<evidence type="ECO:0000256" key="6">
    <source>
        <dbReference type="ARBA" id="ARBA00022695"/>
    </source>
</evidence>
<keyword evidence="14" id="KW-1185">Reference proteome</keyword>
<reference evidence="13" key="1">
    <citation type="journal article" date="2020" name="Stud. Mycol.">
        <title>101 Dothideomycetes genomes: a test case for predicting lifestyles and emergence of pathogens.</title>
        <authorList>
            <person name="Haridas S."/>
            <person name="Albert R."/>
            <person name="Binder M."/>
            <person name="Bloem J."/>
            <person name="Labutti K."/>
            <person name="Salamov A."/>
            <person name="Andreopoulos B."/>
            <person name="Baker S."/>
            <person name="Barry K."/>
            <person name="Bills G."/>
            <person name="Bluhm B."/>
            <person name="Cannon C."/>
            <person name="Castanera R."/>
            <person name="Culley D."/>
            <person name="Daum C."/>
            <person name="Ezra D."/>
            <person name="Gonzalez J."/>
            <person name="Henrissat B."/>
            <person name="Kuo A."/>
            <person name="Liang C."/>
            <person name="Lipzen A."/>
            <person name="Lutzoni F."/>
            <person name="Magnuson J."/>
            <person name="Mondo S."/>
            <person name="Nolan M."/>
            <person name="Ohm R."/>
            <person name="Pangilinan J."/>
            <person name="Park H.-J."/>
            <person name="Ramirez L."/>
            <person name="Alfaro M."/>
            <person name="Sun H."/>
            <person name="Tritt A."/>
            <person name="Yoshinaga Y."/>
            <person name="Zwiers L.-H."/>
            <person name="Turgeon B."/>
            <person name="Goodwin S."/>
            <person name="Spatafora J."/>
            <person name="Crous P."/>
            <person name="Grigoriev I."/>
        </authorList>
    </citation>
    <scope>NUCLEOTIDE SEQUENCE</scope>
    <source>
        <strain evidence="13">ATCC 36951</strain>
    </source>
</reference>
<dbReference type="Gene3D" id="1.10.287.280">
    <property type="match status" value="1"/>
</dbReference>
<dbReference type="GO" id="GO:0034245">
    <property type="term" value="C:mitochondrial DNA-directed RNA polymerase complex"/>
    <property type="evidence" value="ECO:0007669"/>
    <property type="project" value="TreeGrafter"/>
</dbReference>
<dbReference type="Gene3D" id="1.10.150.20">
    <property type="entry name" value="5' to 3' exonuclease, C-terminal subdomain"/>
    <property type="match status" value="1"/>
</dbReference>
<dbReference type="PANTHER" id="PTHR10102">
    <property type="entry name" value="DNA-DIRECTED RNA POLYMERASE, MITOCHONDRIAL"/>
    <property type="match status" value="1"/>
</dbReference>
<dbReference type="SUPFAM" id="SSF56672">
    <property type="entry name" value="DNA/RNA polymerases"/>
    <property type="match status" value="1"/>
</dbReference>
<feature type="compositionally biased region" description="Acidic residues" evidence="11">
    <location>
        <begin position="1238"/>
        <end position="1248"/>
    </location>
</feature>
<evidence type="ECO:0000256" key="1">
    <source>
        <dbReference type="ARBA" id="ARBA00004026"/>
    </source>
</evidence>
<dbReference type="SMART" id="SM01311">
    <property type="entry name" value="RPOL_N"/>
    <property type="match status" value="1"/>
</dbReference>
<dbReference type="Proteomes" id="UP000799537">
    <property type="component" value="Unassembled WGS sequence"/>
</dbReference>
<comment type="function">
    <text evidence="1 10">DNA-dependent RNA polymerase catalyzes the transcription of DNA into RNA using the four ribonucleoside triphosphates as substrates.</text>
</comment>
<name>A0A6A6C8P8_ZASCE</name>
<dbReference type="Pfam" id="PF14700">
    <property type="entry name" value="RPOL_N"/>
    <property type="match status" value="1"/>
</dbReference>
<evidence type="ECO:0000313" key="13">
    <source>
        <dbReference type="EMBL" id="KAF2162628.1"/>
    </source>
</evidence>
<proteinExistence type="inferred from homology"/>
<evidence type="ECO:0000256" key="11">
    <source>
        <dbReference type="SAM" id="MobiDB-lite"/>
    </source>
</evidence>
<comment type="catalytic activity">
    <reaction evidence="9 10">
        <text>RNA(n) + a ribonucleoside 5'-triphosphate = RNA(n+1) + diphosphate</text>
        <dbReference type="Rhea" id="RHEA:21248"/>
        <dbReference type="Rhea" id="RHEA-COMP:14527"/>
        <dbReference type="Rhea" id="RHEA-COMP:17342"/>
        <dbReference type="ChEBI" id="CHEBI:33019"/>
        <dbReference type="ChEBI" id="CHEBI:61557"/>
        <dbReference type="ChEBI" id="CHEBI:140395"/>
        <dbReference type="EC" id="2.7.7.6"/>
    </reaction>
</comment>
<dbReference type="InterPro" id="IPR002092">
    <property type="entry name" value="DNA-dir_Rpol_phage-type"/>
</dbReference>
<dbReference type="OrthoDB" id="276422at2759"/>
<dbReference type="Gene3D" id="1.10.287.260">
    <property type="match status" value="1"/>
</dbReference>
<dbReference type="EMBL" id="ML993612">
    <property type="protein sequence ID" value="KAF2162628.1"/>
    <property type="molecule type" value="Genomic_DNA"/>
</dbReference>
<dbReference type="PROSITE" id="PS00489">
    <property type="entry name" value="RNA_POL_PHAGE_2"/>
    <property type="match status" value="1"/>
</dbReference>
<comment type="similarity">
    <text evidence="2 10">Belongs to the phage and mitochondrial RNA polymerase family.</text>
</comment>
<dbReference type="InterPro" id="IPR024075">
    <property type="entry name" value="DNA-dir_RNA_pol_helix_hairp_sf"/>
</dbReference>
<evidence type="ECO:0000256" key="7">
    <source>
        <dbReference type="ARBA" id="ARBA00022946"/>
    </source>
</evidence>
<feature type="compositionally biased region" description="Basic residues" evidence="11">
    <location>
        <begin position="394"/>
        <end position="414"/>
    </location>
</feature>
<dbReference type="EC" id="2.7.7.6" evidence="3 10"/>